<organism evidence="2 3">
    <name type="scientific">Faecalicatena faecalis</name>
    <dbReference type="NCBI Taxonomy" id="2726362"/>
    <lineage>
        <taxon>Bacteria</taxon>
        <taxon>Bacillati</taxon>
        <taxon>Bacillota</taxon>
        <taxon>Clostridia</taxon>
        <taxon>Lachnospirales</taxon>
        <taxon>Lachnospiraceae</taxon>
        <taxon>Faecalicatena</taxon>
    </lineage>
</organism>
<dbReference type="Proteomes" id="UP000723714">
    <property type="component" value="Unassembled WGS sequence"/>
</dbReference>
<reference evidence="2 3" key="1">
    <citation type="submission" date="2021-06" db="EMBL/GenBank/DDBJ databases">
        <title>Faecalicatena sp. nov. isolated from porcine feces.</title>
        <authorList>
            <person name="Oh B.S."/>
            <person name="Lee J.H."/>
        </authorList>
    </citation>
    <scope>NUCLEOTIDE SEQUENCE [LARGE SCALE GENOMIC DNA]</scope>
    <source>
        <strain evidence="2 3">AGMB00832</strain>
    </source>
</reference>
<feature type="transmembrane region" description="Helical" evidence="1">
    <location>
        <begin position="240"/>
        <end position="263"/>
    </location>
</feature>
<protein>
    <submittedName>
        <fullName evidence="2">ABC transporter permease</fullName>
    </submittedName>
</protein>
<dbReference type="RefSeq" id="WP_216243975.1">
    <property type="nucleotide sequence ID" value="NZ_JABACJ020000018.1"/>
</dbReference>
<evidence type="ECO:0000313" key="3">
    <source>
        <dbReference type="Proteomes" id="UP000723714"/>
    </source>
</evidence>
<keyword evidence="1" id="KW-1133">Transmembrane helix</keyword>
<evidence type="ECO:0000256" key="1">
    <source>
        <dbReference type="SAM" id="Phobius"/>
    </source>
</evidence>
<keyword evidence="1" id="KW-0472">Membrane</keyword>
<dbReference type="PANTHER" id="PTHR37305:SF1">
    <property type="entry name" value="MEMBRANE PROTEIN"/>
    <property type="match status" value="1"/>
</dbReference>
<evidence type="ECO:0000313" key="2">
    <source>
        <dbReference type="EMBL" id="MBU3877454.1"/>
    </source>
</evidence>
<sequence>MLNLLRMDLYRIVHSKSFYICFGALILCNFMTFGILLLLTNPTLRDLIMQYGAELSAGSDQIKEALSTASILEVYRQGTIGGGLFSVSTGILASLFICTDFDCGFIKNIMAAHENKWDYILSKMCSLILINLLYLVGSFITLLPLNLISGGVFAWSSTADILFYLFSAWMVTNGLSALTMLICIVTRSKAAGIAGAICLNGGLIVMILNALLGLFGLQWLTKYSLYVNLASLPSSFEGNYSLQACITGLVFLVIYTVISKIVLTRRDI</sequence>
<feature type="transmembrane region" description="Helical" evidence="1">
    <location>
        <begin position="197"/>
        <end position="220"/>
    </location>
</feature>
<feature type="transmembrane region" description="Helical" evidence="1">
    <location>
        <begin position="17"/>
        <end position="39"/>
    </location>
</feature>
<name>A0ABS6D7J2_9FIRM</name>
<proteinExistence type="predicted"/>
<feature type="transmembrane region" description="Helical" evidence="1">
    <location>
        <begin position="161"/>
        <end position="185"/>
    </location>
</feature>
<gene>
    <name evidence="2" type="ORF">HGO97_016745</name>
</gene>
<keyword evidence="3" id="KW-1185">Reference proteome</keyword>
<feature type="transmembrane region" description="Helical" evidence="1">
    <location>
        <begin position="132"/>
        <end position="155"/>
    </location>
</feature>
<dbReference type="EMBL" id="JABACJ020000018">
    <property type="protein sequence ID" value="MBU3877454.1"/>
    <property type="molecule type" value="Genomic_DNA"/>
</dbReference>
<dbReference type="PANTHER" id="PTHR37305">
    <property type="entry name" value="INTEGRAL MEMBRANE PROTEIN-RELATED"/>
    <property type="match status" value="1"/>
</dbReference>
<comment type="caution">
    <text evidence="2">The sequence shown here is derived from an EMBL/GenBank/DDBJ whole genome shotgun (WGS) entry which is preliminary data.</text>
</comment>
<keyword evidence="1" id="KW-0812">Transmembrane</keyword>
<accession>A0ABS6D7J2</accession>